<proteinExistence type="predicted"/>
<evidence type="ECO:0000256" key="1">
    <source>
        <dbReference type="SAM" id="MobiDB-lite"/>
    </source>
</evidence>
<name>A0A8E0NAI4_9REOV</name>
<accession>A0A8E0NAI4</accession>
<dbReference type="InterPro" id="IPR015072">
    <property type="entry name" value="VP9/VP10/VP11"/>
</dbReference>
<sequence>MSSLKEHRINKANSRTLVRGPNEGELTGTSLLNRDEILDMTFNNESVRQSLLLGPIVANKPLPSLPPNTHGYHCNGEYTKFLLREMLIVNRHIFAHCAPNKGSGVATNVTRTAVSALTTGTVESLRFCQLGALLSDLPDRSATLMILYEHNVLGSAVSDDVGKINVIYQTCTSSVSSSTLTWKVSKASMNINAYISKCFYVTDSDLVPMPGVTGVTITSENPTSKLIVKPPSNVKTLFFCSVRDREHYVLINNLFALTNIPSSG</sequence>
<dbReference type="NCBIfam" id="TIGR04237">
    <property type="entry name" value="seadorna_VP9"/>
    <property type="match status" value="1"/>
</dbReference>
<organism evidence="2">
    <name type="scientific">Kadipiro virus</name>
    <dbReference type="NCBI Taxonomy" id="104580"/>
    <lineage>
        <taxon>Viruses</taxon>
        <taxon>Riboviria</taxon>
        <taxon>Orthornavirae</taxon>
        <taxon>Duplornaviricota</taxon>
        <taxon>Resentoviricetes</taxon>
        <taxon>Reovirales</taxon>
        <taxon>Sedoreoviridae</taxon>
        <taxon>Seadornavirus</taxon>
        <taxon>Seadornavirus kadipiroense</taxon>
    </lineage>
</organism>
<reference evidence="2" key="1">
    <citation type="journal article" date="2021" name="MBio">
        <title>Hidden Viral Sequences in Public Sequencing Data and Warning for Future Emerging Diseases.</title>
        <authorList>
            <person name="Kawasaki J."/>
            <person name="Kojima S."/>
            <person name="Tomonaga K."/>
            <person name="Horie M."/>
        </authorList>
    </citation>
    <scope>NUCLEOTIDE SEQUENCE</scope>
    <source>
        <strain evidence="2">Rat/2019/410</strain>
    </source>
</reference>
<protein>
    <submittedName>
        <fullName evidence="2">VP11 protein</fullName>
    </submittedName>
</protein>
<feature type="region of interest" description="Disordered" evidence="1">
    <location>
        <begin position="1"/>
        <end position="23"/>
    </location>
</feature>
<evidence type="ECO:0000313" key="2">
    <source>
        <dbReference type="EMBL" id="FAA04047.1"/>
    </source>
</evidence>
<gene>
    <name evidence="2" type="primary">VP11</name>
</gene>
<dbReference type="EMBL" id="BR001731">
    <property type="protein sequence ID" value="FAA04047.1"/>
    <property type="molecule type" value="Genomic_RNA"/>
</dbReference>
<dbReference type="Pfam" id="PF08978">
    <property type="entry name" value="Reoviridae_Vp9"/>
    <property type="match status" value="1"/>
</dbReference>